<dbReference type="Proteomes" id="UP001240643">
    <property type="component" value="Unassembled WGS sequence"/>
</dbReference>
<evidence type="ECO:0000256" key="1">
    <source>
        <dbReference type="ARBA" id="ARBA00006598"/>
    </source>
</evidence>
<dbReference type="GO" id="GO:0005840">
    <property type="term" value="C:ribosome"/>
    <property type="evidence" value="ECO:0007669"/>
    <property type="project" value="UniProtKB-KW"/>
</dbReference>
<keyword evidence="2 4" id="KW-0689">Ribosomal protein</keyword>
<dbReference type="PRINTS" id="PR00064">
    <property type="entry name" value="RIBOSOMALL35"/>
</dbReference>
<comment type="similarity">
    <text evidence="1 4 5">Belongs to the bacterial ribosomal protein bL35 family.</text>
</comment>
<evidence type="ECO:0000256" key="6">
    <source>
        <dbReference type="SAM" id="MobiDB-lite"/>
    </source>
</evidence>
<evidence type="ECO:0000313" key="7">
    <source>
        <dbReference type="EMBL" id="MDQ0514137.1"/>
    </source>
</evidence>
<dbReference type="SUPFAM" id="SSF143034">
    <property type="entry name" value="L35p-like"/>
    <property type="match status" value="1"/>
</dbReference>
<feature type="region of interest" description="Disordered" evidence="6">
    <location>
        <begin position="15"/>
        <end position="48"/>
    </location>
</feature>
<evidence type="ECO:0000256" key="3">
    <source>
        <dbReference type="ARBA" id="ARBA00023274"/>
    </source>
</evidence>
<keyword evidence="3 4" id="KW-0687">Ribonucleoprotein</keyword>
<evidence type="ECO:0000256" key="2">
    <source>
        <dbReference type="ARBA" id="ARBA00022980"/>
    </source>
</evidence>
<dbReference type="InterPro" id="IPR037229">
    <property type="entry name" value="Ribosomal_bL35_sf"/>
</dbReference>
<comment type="caution">
    <text evidence="7">The sequence shown here is derived from an EMBL/GenBank/DDBJ whole genome shotgun (WGS) entry which is preliminary data.</text>
</comment>
<dbReference type="Gene3D" id="4.10.410.60">
    <property type="match status" value="1"/>
</dbReference>
<dbReference type="HAMAP" id="MF_00514">
    <property type="entry name" value="Ribosomal_bL35"/>
    <property type="match status" value="1"/>
</dbReference>
<organism evidence="7 8">
    <name type="scientific">Mycoplasmoides fastidiosum</name>
    <dbReference type="NCBI Taxonomy" id="92758"/>
    <lineage>
        <taxon>Bacteria</taxon>
        <taxon>Bacillati</taxon>
        <taxon>Mycoplasmatota</taxon>
        <taxon>Mycoplasmoidales</taxon>
        <taxon>Mycoplasmoidaceae</taxon>
        <taxon>Mycoplasmoides</taxon>
    </lineage>
</organism>
<dbReference type="InterPro" id="IPR021137">
    <property type="entry name" value="Ribosomal_bL35-like"/>
</dbReference>
<evidence type="ECO:0000256" key="5">
    <source>
        <dbReference type="RuleBase" id="RU000568"/>
    </source>
</evidence>
<evidence type="ECO:0000313" key="8">
    <source>
        <dbReference type="Proteomes" id="UP001240643"/>
    </source>
</evidence>
<reference evidence="7" key="1">
    <citation type="submission" date="2023-07" db="EMBL/GenBank/DDBJ databases">
        <title>Genomic Encyclopedia of Type Strains, Phase IV (KMG-IV): sequencing the most valuable type-strain genomes for metagenomic binning, comparative biology and taxonomic classification.</title>
        <authorList>
            <person name="Goeker M."/>
        </authorList>
    </citation>
    <scope>NUCLEOTIDE SEQUENCE [LARGE SCALE GENOMIC DNA]</scope>
    <source>
        <strain evidence="7">DSM 21204</strain>
    </source>
</reference>
<dbReference type="EMBL" id="JAUSWO010000001">
    <property type="protein sequence ID" value="MDQ0514137.1"/>
    <property type="molecule type" value="Genomic_DNA"/>
</dbReference>
<evidence type="ECO:0000256" key="4">
    <source>
        <dbReference type="HAMAP-Rule" id="MF_00514"/>
    </source>
</evidence>
<dbReference type="PANTHER" id="PTHR33343">
    <property type="entry name" value="54S RIBOSOMAL PROTEIN BL35M"/>
    <property type="match status" value="1"/>
</dbReference>
<dbReference type="InterPro" id="IPR001706">
    <property type="entry name" value="Ribosomal_bL35"/>
</dbReference>
<dbReference type="RefSeq" id="WP_256547174.1">
    <property type="nucleotide sequence ID" value="NZ_CP101809.1"/>
</dbReference>
<dbReference type="PANTHER" id="PTHR33343:SF1">
    <property type="entry name" value="LARGE RIBOSOMAL SUBUNIT PROTEIN BL35M"/>
    <property type="match status" value="1"/>
</dbReference>
<name>A0ABU0LZK8_9BACT</name>
<accession>A0ABU0LZK8</accession>
<dbReference type="NCBIfam" id="TIGR00001">
    <property type="entry name" value="rpmI_bact"/>
    <property type="match status" value="1"/>
</dbReference>
<dbReference type="Pfam" id="PF01632">
    <property type="entry name" value="Ribosomal_L35p"/>
    <property type="match status" value="1"/>
</dbReference>
<keyword evidence="8" id="KW-1185">Reference proteome</keyword>
<protein>
    <recommendedName>
        <fullName evidence="4">Large ribosomal subunit protein bL35</fullName>
    </recommendedName>
</protein>
<proteinExistence type="inferred from homology"/>
<gene>
    <name evidence="4" type="primary">rpmI</name>
    <name evidence="7" type="ORF">J2Z62_000575</name>
</gene>
<sequence>MAKYKMKTKKSFAKRVLETGSGKLKRKQSFRSHLAPNKTTKQKRQSRKYVILNKPQMKRAYQLLQG</sequence>